<name>A0ABD1ZRM4_9MARC</name>
<evidence type="ECO:0000313" key="3">
    <source>
        <dbReference type="EMBL" id="KAL2654105.1"/>
    </source>
</evidence>
<dbReference type="InterPro" id="IPR051886">
    <property type="entry name" value="Seed_Dev/Stress_Resp_Reg"/>
</dbReference>
<dbReference type="PROSITE" id="PS51806">
    <property type="entry name" value="DOG1"/>
    <property type="match status" value="1"/>
</dbReference>
<dbReference type="InterPro" id="IPR025422">
    <property type="entry name" value="TGA_domain"/>
</dbReference>
<reference evidence="3 4" key="1">
    <citation type="submission" date="2024-09" db="EMBL/GenBank/DDBJ databases">
        <title>Chromosome-scale assembly of Riccia fluitans.</title>
        <authorList>
            <person name="Paukszto L."/>
            <person name="Sawicki J."/>
            <person name="Karawczyk K."/>
            <person name="Piernik-Szablinska J."/>
            <person name="Szczecinska M."/>
            <person name="Mazdziarz M."/>
        </authorList>
    </citation>
    <scope>NUCLEOTIDE SEQUENCE [LARGE SCALE GENOMIC DNA]</scope>
    <source>
        <strain evidence="3">Rf_01</strain>
        <tissue evidence="3">Aerial parts of the thallus</tissue>
    </source>
</reference>
<evidence type="ECO:0000313" key="4">
    <source>
        <dbReference type="Proteomes" id="UP001605036"/>
    </source>
</evidence>
<gene>
    <name evidence="3" type="ORF">R1flu_022233</name>
</gene>
<accession>A0ABD1ZRM4</accession>
<keyword evidence="4" id="KW-1185">Reference proteome</keyword>
<dbReference type="PANTHER" id="PTHR46354:SF4">
    <property type="entry name" value="PROTEIN DOG1-LIKE 3"/>
    <property type="match status" value="1"/>
</dbReference>
<sequence length="262" mass="29408">MGSISEMCLDAYTEFQRKWKEELEHLTDELEAALDAEKRENELVDLVRKVVKHYEEYYTAKDGALKYDALNMMQPRWKCPLEGAFMWIGGWRPTMVFQLAYAQAGQQLEAELADFLQGLNSPSLGSLSSSQLQRISDLQVTTQDLEDELTHKEAVLQQGLADQPVLTLALGAVGEESEQGENVTALKDAMNDKVKALEDLIRDADNLRLETLKNMLSILNPVQAAQYLLVGGKLQNAIRKLGHLKLEPEANGGHRRNGQGRR</sequence>
<keyword evidence="1" id="KW-0175">Coiled coil</keyword>
<dbReference type="Pfam" id="PF14144">
    <property type="entry name" value="DOG1"/>
    <property type="match status" value="1"/>
</dbReference>
<organism evidence="3 4">
    <name type="scientific">Riccia fluitans</name>
    <dbReference type="NCBI Taxonomy" id="41844"/>
    <lineage>
        <taxon>Eukaryota</taxon>
        <taxon>Viridiplantae</taxon>
        <taxon>Streptophyta</taxon>
        <taxon>Embryophyta</taxon>
        <taxon>Marchantiophyta</taxon>
        <taxon>Marchantiopsida</taxon>
        <taxon>Marchantiidae</taxon>
        <taxon>Marchantiales</taxon>
        <taxon>Ricciaceae</taxon>
        <taxon>Riccia</taxon>
    </lineage>
</organism>
<dbReference type="PANTHER" id="PTHR46354">
    <property type="entry name" value="DOG1 DOMAIN-CONTAINING PROTEIN"/>
    <property type="match status" value="1"/>
</dbReference>
<evidence type="ECO:0000256" key="1">
    <source>
        <dbReference type="SAM" id="Coils"/>
    </source>
</evidence>
<dbReference type="AlphaFoldDB" id="A0ABD1ZRM4"/>
<dbReference type="Proteomes" id="UP001605036">
    <property type="component" value="Unassembled WGS sequence"/>
</dbReference>
<feature type="domain" description="DOG1" evidence="2">
    <location>
        <begin position="9"/>
        <end position="248"/>
    </location>
</feature>
<dbReference type="EMBL" id="JBHFFA010000001">
    <property type="protein sequence ID" value="KAL2654105.1"/>
    <property type="molecule type" value="Genomic_DNA"/>
</dbReference>
<protein>
    <recommendedName>
        <fullName evidence="2">DOG1 domain-containing protein</fullName>
    </recommendedName>
</protein>
<evidence type="ECO:0000259" key="2">
    <source>
        <dbReference type="PROSITE" id="PS51806"/>
    </source>
</evidence>
<comment type="caution">
    <text evidence="3">The sequence shown here is derived from an EMBL/GenBank/DDBJ whole genome shotgun (WGS) entry which is preliminary data.</text>
</comment>
<proteinExistence type="predicted"/>
<feature type="coiled-coil region" evidence="1">
    <location>
        <begin position="16"/>
        <end position="43"/>
    </location>
</feature>